<reference evidence="2" key="1">
    <citation type="submission" date="2019-09" db="EMBL/GenBank/DDBJ databases">
        <authorList>
            <person name="Zhang L."/>
        </authorList>
    </citation>
    <scope>NUCLEOTIDE SEQUENCE</scope>
</reference>
<evidence type="ECO:0008006" key="3">
    <source>
        <dbReference type="Google" id="ProtNLM"/>
    </source>
</evidence>
<gene>
    <name evidence="2" type="ORF">NYM_LOCUS28251</name>
</gene>
<dbReference type="Gramene" id="NC9G0275810.1">
    <property type="protein sequence ID" value="NC9G0275810.1:cds"/>
    <property type="gene ID" value="NC9G0275810"/>
</dbReference>
<feature type="signal peptide" evidence="1">
    <location>
        <begin position="1"/>
        <end position="23"/>
    </location>
</feature>
<proteinExistence type="predicted"/>
<dbReference type="AlphaFoldDB" id="A0A5K1H1D3"/>
<keyword evidence="1" id="KW-0732">Signal</keyword>
<accession>A0A5K1H1D3</accession>
<evidence type="ECO:0000256" key="1">
    <source>
        <dbReference type="SAM" id="SignalP"/>
    </source>
</evidence>
<feature type="chain" id="PRO_5023842461" description="SGNH hydrolase-type esterase domain-containing protein" evidence="1">
    <location>
        <begin position="24"/>
        <end position="68"/>
    </location>
</feature>
<dbReference type="InterPro" id="IPR036514">
    <property type="entry name" value="SGNH_hydro_sf"/>
</dbReference>
<evidence type="ECO:0000313" key="2">
    <source>
        <dbReference type="EMBL" id="VVW81633.1"/>
    </source>
</evidence>
<dbReference type="PANTHER" id="PTHR45642:SF150">
    <property type="entry name" value="GDSL ESTERASE_LIPASE EXL3"/>
    <property type="match status" value="1"/>
</dbReference>
<dbReference type="GO" id="GO:0016298">
    <property type="term" value="F:lipase activity"/>
    <property type="evidence" value="ECO:0007669"/>
    <property type="project" value="InterPro"/>
</dbReference>
<protein>
    <recommendedName>
        <fullName evidence="3">SGNH hydrolase-type esterase domain-containing protein</fullName>
    </recommendedName>
</protein>
<dbReference type="EMBL" id="LR721787">
    <property type="protein sequence ID" value="VVW81633.1"/>
    <property type="molecule type" value="Genomic_DNA"/>
</dbReference>
<sequence>MQKQKLLLLGWLLFFAAPATVYGQGKGLLPTSLIVFGDSIVDAGNNNDLNTINKCNYPPYGPMEGFQC</sequence>
<dbReference type="InterPro" id="IPR050592">
    <property type="entry name" value="GDSL_lipolytic_enzyme"/>
</dbReference>
<dbReference type="InterPro" id="IPR008265">
    <property type="entry name" value="Lipase_GDSL_AS"/>
</dbReference>
<dbReference type="PANTHER" id="PTHR45642">
    <property type="entry name" value="GDSL ESTERASE/LIPASE EXL3"/>
    <property type="match status" value="1"/>
</dbReference>
<dbReference type="GO" id="GO:0006629">
    <property type="term" value="P:lipid metabolic process"/>
    <property type="evidence" value="ECO:0007669"/>
    <property type="project" value="InterPro"/>
</dbReference>
<dbReference type="Gene3D" id="3.40.50.1110">
    <property type="entry name" value="SGNH hydrolase"/>
    <property type="match status" value="1"/>
</dbReference>
<dbReference type="PROSITE" id="PS01098">
    <property type="entry name" value="LIPASE_GDSL_SER"/>
    <property type="match status" value="1"/>
</dbReference>
<name>A0A5K1H1D3_9MAGN</name>
<organism evidence="2">
    <name type="scientific">Nymphaea colorata</name>
    <name type="common">pocket water lily</name>
    <dbReference type="NCBI Taxonomy" id="210225"/>
    <lineage>
        <taxon>Eukaryota</taxon>
        <taxon>Viridiplantae</taxon>
        <taxon>Streptophyta</taxon>
        <taxon>Embryophyta</taxon>
        <taxon>Tracheophyta</taxon>
        <taxon>Spermatophyta</taxon>
        <taxon>Magnoliopsida</taxon>
        <taxon>Nymphaeales</taxon>
        <taxon>Nymphaeaceae</taxon>
        <taxon>Nymphaea</taxon>
    </lineage>
</organism>